<dbReference type="InterPro" id="IPR015943">
    <property type="entry name" value="WD40/YVTN_repeat-like_dom_sf"/>
</dbReference>
<keyword evidence="3" id="KW-1185">Reference proteome</keyword>
<dbReference type="STRING" id="6184.A0A430QTJ4"/>
<feature type="repeat" description="WD" evidence="1">
    <location>
        <begin position="103"/>
        <end position="144"/>
    </location>
</feature>
<dbReference type="AlphaFoldDB" id="A0A430QTJ4"/>
<organism evidence="2 3">
    <name type="scientific">Schistosoma bovis</name>
    <name type="common">Blood fluke</name>
    <dbReference type="NCBI Taxonomy" id="6184"/>
    <lineage>
        <taxon>Eukaryota</taxon>
        <taxon>Metazoa</taxon>
        <taxon>Spiralia</taxon>
        <taxon>Lophotrochozoa</taxon>
        <taxon>Platyhelminthes</taxon>
        <taxon>Trematoda</taxon>
        <taxon>Digenea</taxon>
        <taxon>Strigeidida</taxon>
        <taxon>Schistosomatoidea</taxon>
        <taxon>Schistosomatidae</taxon>
        <taxon>Schistosoma</taxon>
    </lineage>
</organism>
<dbReference type="Proteomes" id="UP000290809">
    <property type="component" value="Unassembled WGS sequence"/>
</dbReference>
<sequence length="297" mass="34612">MLDSPSGDSNALKKDVSDLMADARKSRKAVFRRTIDYNASAINYLQNRIWVSRDIDRPMLQPDYLWSPKLCPPRSYMDSPMNCVMSKPVRTSTNKNKCPIYCVCAHESQIRCMKWSHNEEWLLTADHSGYVKYWQANMNNVEMYQAHKEPIRGVSFCPFDNKFVTCSDDSTVRIWDFHRCAEERAPSKDAQQPIKLWDPKTGESVSTLYVHKNTCTDVSWNDNGNWFLTASRDHLIKLFDLRNLKSELQTFRGHKRDVMRVAWHPFHESLFEKQLLITLPDDKPTTGTTGFSTETHY</sequence>
<dbReference type="SMART" id="SM00320">
    <property type="entry name" value="WD40"/>
    <property type="match status" value="3"/>
</dbReference>
<dbReference type="EMBL" id="QMKO01000724">
    <property type="protein sequence ID" value="RTG91030.1"/>
    <property type="molecule type" value="Genomic_DNA"/>
</dbReference>
<gene>
    <name evidence="2" type="ORF">DC041_0009745</name>
</gene>
<dbReference type="PROSITE" id="PS50294">
    <property type="entry name" value="WD_REPEATS_REGION"/>
    <property type="match status" value="2"/>
</dbReference>
<dbReference type="Pfam" id="PF00400">
    <property type="entry name" value="WD40"/>
    <property type="match status" value="4"/>
</dbReference>
<dbReference type="GO" id="GO:0005847">
    <property type="term" value="C:mRNA cleavage and polyadenylation specificity factor complex"/>
    <property type="evidence" value="ECO:0007669"/>
    <property type="project" value="TreeGrafter"/>
</dbReference>
<dbReference type="InterPro" id="IPR001680">
    <property type="entry name" value="WD40_rpt"/>
</dbReference>
<evidence type="ECO:0000256" key="1">
    <source>
        <dbReference type="PROSITE-ProRule" id="PRU00221"/>
    </source>
</evidence>
<evidence type="ECO:0000313" key="2">
    <source>
        <dbReference type="EMBL" id="RTG91030.1"/>
    </source>
</evidence>
<feature type="repeat" description="WD" evidence="1">
    <location>
        <begin position="208"/>
        <end position="249"/>
    </location>
</feature>
<feature type="repeat" description="WD" evidence="1">
    <location>
        <begin position="144"/>
        <end position="176"/>
    </location>
</feature>
<dbReference type="InterPro" id="IPR045245">
    <property type="entry name" value="Pfs2-like"/>
</dbReference>
<keyword evidence="1" id="KW-0853">WD repeat</keyword>
<protein>
    <submittedName>
        <fullName evidence="2">Polyadenylation factor subunit 2</fullName>
    </submittedName>
</protein>
<reference evidence="2 3" key="1">
    <citation type="journal article" date="2019" name="PLoS Pathog.">
        <title>Genome sequence of the bovine parasite Schistosoma bovis Tanzania.</title>
        <authorList>
            <person name="Oey H."/>
            <person name="Zakrzewski M."/>
            <person name="Gobert G."/>
            <person name="Gravermann K."/>
            <person name="Stoye J."/>
            <person name="Jones M."/>
            <person name="Mcmanus D."/>
            <person name="Krause L."/>
        </authorList>
    </citation>
    <scope>NUCLEOTIDE SEQUENCE [LARGE SCALE GENOMIC DNA]</scope>
    <source>
        <strain evidence="2 3">TAN1997</strain>
    </source>
</reference>
<dbReference type="SUPFAM" id="SSF50978">
    <property type="entry name" value="WD40 repeat-like"/>
    <property type="match status" value="1"/>
</dbReference>
<dbReference type="InterPro" id="IPR036322">
    <property type="entry name" value="WD40_repeat_dom_sf"/>
</dbReference>
<dbReference type="GO" id="GO:0031124">
    <property type="term" value="P:mRNA 3'-end processing"/>
    <property type="evidence" value="ECO:0007669"/>
    <property type="project" value="InterPro"/>
</dbReference>
<dbReference type="PANTHER" id="PTHR22836:SF0">
    <property type="entry name" value="PRE-MRNA 3' END PROCESSING PROTEIN WDR33"/>
    <property type="match status" value="1"/>
</dbReference>
<comment type="caution">
    <text evidence="2">The sequence shown here is derived from an EMBL/GenBank/DDBJ whole genome shotgun (WGS) entry which is preliminary data.</text>
</comment>
<accession>A0A430QTJ4</accession>
<dbReference type="PROSITE" id="PS50082">
    <property type="entry name" value="WD_REPEATS_2"/>
    <property type="match status" value="3"/>
</dbReference>
<proteinExistence type="predicted"/>
<dbReference type="PANTHER" id="PTHR22836">
    <property type="entry name" value="WD40 REPEAT PROTEIN"/>
    <property type="match status" value="1"/>
</dbReference>
<name>A0A430QTJ4_SCHBO</name>
<dbReference type="Gene3D" id="2.130.10.10">
    <property type="entry name" value="YVTN repeat-like/Quinoprotein amine dehydrogenase"/>
    <property type="match status" value="2"/>
</dbReference>
<evidence type="ECO:0000313" key="3">
    <source>
        <dbReference type="Proteomes" id="UP000290809"/>
    </source>
</evidence>